<dbReference type="EMBL" id="GBRH01228997">
    <property type="protein sequence ID" value="JAD68898.1"/>
    <property type="molecule type" value="Transcribed_RNA"/>
</dbReference>
<sequence length="18" mass="1890">MRGSLAQELLLSHPPLGA</sequence>
<name>A0A0A9C354_ARUDO</name>
<reference evidence="1" key="1">
    <citation type="submission" date="2014-09" db="EMBL/GenBank/DDBJ databases">
        <authorList>
            <person name="Magalhaes I.L.F."/>
            <person name="Oliveira U."/>
            <person name="Santos F.R."/>
            <person name="Vidigal T.H.D.A."/>
            <person name="Brescovit A.D."/>
            <person name="Santos A.J."/>
        </authorList>
    </citation>
    <scope>NUCLEOTIDE SEQUENCE</scope>
    <source>
        <tissue evidence="1">Shoot tissue taken approximately 20 cm above the soil surface</tissue>
    </source>
</reference>
<organism evidence="1">
    <name type="scientific">Arundo donax</name>
    <name type="common">Giant reed</name>
    <name type="synonym">Donax arundinaceus</name>
    <dbReference type="NCBI Taxonomy" id="35708"/>
    <lineage>
        <taxon>Eukaryota</taxon>
        <taxon>Viridiplantae</taxon>
        <taxon>Streptophyta</taxon>
        <taxon>Embryophyta</taxon>
        <taxon>Tracheophyta</taxon>
        <taxon>Spermatophyta</taxon>
        <taxon>Magnoliopsida</taxon>
        <taxon>Liliopsida</taxon>
        <taxon>Poales</taxon>
        <taxon>Poaceae</taxon>
        <taxon>PACMAD clade</taxon>
        <taxon>Arundinoideae</taxon>
        <taxon>Arundineae</taxon>
        <taxon>Arundo</taxon>
    </lineage>
</organism>
<proteinExistence type="predicted"/>
<dbReference type="AlphaFoldDB" id="A0A0A9C354"/>
<evidence type="ECO:0000313" key="1">
    <source>
        <dbReference type="EMBL" id="JAD68898.1"/>
    </source>
</evidence>
<accession>A0A0A9C354</accession>
<protein>
    <submittedName>
        <fullName evidence="1">Uncharacterized protein</fullName>
    </submittedName>
</protein>
<reference evidence="1" key="2">
    <citation type="journal article" date="2015" name="Data Brief">
        <title>Shoot transcriptome of the giant reed, Arundo donax.</title>
        <authorList>
            <person name="Barrero R.A."/>
            <person name="Guerrero F.D."/>
            <person name="Moolhuijzen P."/>
            <person name="Goolsby J.A."/>
            <person name="Tidwell J."/>
            <person name="Bellgard S.E."/>
            <person name="Bellgard M.I."/>
        </authorList>
    </citation>
    <scope>NUCLEOTIDE SEQUENCE</scope>
    <source>
        <tissue evidence="1">Shoot tissue taken approximately 20 cm above the soil surface</tissue>
    </source>
</reference>